<dbReference type="Pfam" id="PF13525">
    <property type="entry name" value="YfiO"/>
    <property type="match status" value="1"/>
</dbReference>
<evidence type="ECO:0000313" key="7">
    <source>
        <dbReference type="EMBL" id="RQP25344.1"/>
    </source>
</evidence>
<dbReference type="OrthoDB" id="9806825at2"/>
<feature type="repeat" description="TPR" evidence="4">
    <location>
        <begin position="286"/>
        <end position="319"/>
    </location>
</feature>
<dbReference type="Pfam" id="PF14559">
    <property type="entry name" value="TPR_19"/>
    <property type="match status" value="1"/>
</dbReference>
<dbReference type="RefSeq" id="WP_124540254.1">
    <property type="nucleotide sequence ID" value="NZ_QUSW01000002.1"/>
</dbReference>
<dbReference type="Pfam" id="PF13432">
    <property type="entry name" value="TPR_16"/>
    <property type="match status" value="1"/>
</dbReference>
<evidence type="ECO:0000256" key="5">
    <source>
        <dbReference type="SAM" id="SignalP"/>
    </source>
</evidence>
<accession>A0A3N7HT03</accession>
<dbReference type="InterPro" id="IPR039565">
    <property type="entry name" value="BamD-like"/>
</dbReference>
<keyword evidence="1 5" id="KW-0732">Signal</keyword>
<keyword evidence="8" id="KW-1185">Reference proteome</keyword>
<dbReference type="InterPro" id="IPR019734">
    <property type="entry name" value="TPR_rpt"/>
</dbReference>
<proteinExistence type="predicted"/>
<evidence type="ECO:0000256" key="2">
    <source>
        <dbReference type="ARBA" id="ARBA00022737"/>
    </source>
</evidence>
<dbReference type="Proteomes" id="UP000267464">
    <property type="component" value="Unassembled WGS sequence"/>
</dbReference>
<evidence type="ECO:0000313" key="8">
    <source>
        <dbReference type="Proteomes" id="UP000267464"/>
    </source>
</evidence>
<dbReference type="PANTHER" id="PTHR45586:SF1">
    <property type="entry name" value="LIPOPOLYSACCHARIDE ASSEMBLY PROTEIN B"/>
    <property type="match status" value="1"/>
</dbReference>
<keyword evidence="2" id="KW-0677">Repeat</keyword>
<evidence type="ECO:0000256" key="1">
    <source>
        <dbReference type="ARBA" id="ARBA00022729"/>
    </source>
</evidence>
<dbReference type="Gene3D" id="1.25.40.10">
    <property type="entry name" value="Tetratricopeptide repeat domain"/>
    <property type="match status" value="6"/>
</dbReference>
<organism evidence="7 8">
    <name type="scientific">Piscinibacter terrae</name>
    <dbReference type="NCBI Taxonomy" id="2496871"/>
    <lineage>
        <taxon>Bacteria</taxon>
        <taxon>Pseudomonadati</taxon>
        <taxon>Pseudomonadota</taxon>
        <taxon>Betaproteobacteria</taxon>
        <taxon>Burkholderiales</taxon>
        <taxon>Sphaerotilaceae</taxon>
        <taxon>Piscinibacter</taxon>
    </lineage>
</organism>
<dbReference type="AlphaFoldDB" id="A0A3N7HT03"/>
<reference evidence="7 8" key="2">
    <citation type="submission" date="2018-12" db="EMBL/GenBank/DDBJ databases">
        <title>Rhizobacter gummiphilus sp. nov., a rubber-degrading bacterium isolated from the soil of a botanical garden in Japan.</title>
        <authorList>
            <person name="Shunsuke S.S."/>
        </authorList>
    </citation>
    <scope>NUCLEOTIDE SEQUENCE [LARGE SCALE GENOMIC DNA]</scope>
    <source>
        <strain evidence="7 8">S-16</strain>
    </source>
</reference>
<feature type="signal peptide" evidence="5">
    <location>
        <begin position="1"/>
        <end position="16"/>
    </location>
</feature>
<dbReference type="SUPFAM" id="SSF48452">
    <property type="entry name" value="TPR-like"/>
    <property type="match status" value="3"/>
</dbReference>
<comment type="caution">
    <text evidence="7">The sequence shown here is derived from an EMBL/GenBank/DDBJ whole genome shotgun (WGS) entry which is preliminary data.</text>
</comment>
<dbReference type="EMBL" id="QUSW01000002">
    <property type="protein sequence ID" value="RQP25344.1"/>
    <property type="molecule type" value="Genomic_DNA"/>
</dbReference>
<gene>
    <name evidence="7" type="primary">bamD</name>
    <name evidence="7" type="ORF">DZC73_10995</name>
</gene>
<evidence type="ECO:0000259" key="6">
    <source>
        <dbReference type="Pfam" id="PF13525"/>
    </source>
</evidence>
<dbReference type="SMART" id="SM00028">
    <property type="entry name" value="TPR"/>
    <property type="match status" value="8"/>
</dbReference>
<feature type="chain" id="PRO_5018100250" evidence="5">
    <location>
        <begin position="17"/>
        <end position="934"/>
    </location>
</feature>
<dbReference type="PROSITE" id="PS50005">
    <property type="entry name" value="TPR"/>
    <property type="match status" value="1"/>
</dbReference>
<dbReference type="PANTHER" id="PTHR45586">
    <property type="entry name" value="TPR REPEAT-CONTAINING PROTEIN PA4667"/>
    <property type="match status" value="1"/>
</dbReference>
<name>A0A3N7HT03_9BURK</name>
<sequence length="934" mass="104207">MRASHSLALIAACALAACSTSKKVAGTPDNEPTLKVLATRTVSVDKDRAFEGSEEKAIAAYRKFLEIAPRAPQRNEAMRRLGDLEMDSADNRSASGQGPAVPDYKAAVARYQDYLKTYPKDPGNDRVLYQLARAQEQTGELEVALKTLDRLVTEYPNTVYRDEAHFRRGELLFSLKDYPKAEVAYATVLKSDANTPFRERALFMQGWSMFKQGKLEDALHPFFGVLDLKIANRDEGALETLPDLSRADRELVEDTFRVVSLSLQNLKGADSIPAYITTDDRRSYEFRVYQQLGELYMKQERVKDAADTFSAFVKLHPLHAQAPVLQARVIDIYQESGFGTLALEAKKSYVSTYGVGSDFRRANPAGWENAQPLVKTHLTELARYHHATAQKTKSSADYQEAVKWYRAYIASFPEDPATAKNNFLLAELLREDSKFAEAAVEYEKSAYGYPKHDKSADAGYSALLSYAQLEKTAPAAQLPALQKTSVESALRFGKEFSSDPRTGPVLTNASEKLFNLKEGDRAAEVAQQVLDLQPQATPANRKVAWTVIAHNSFDKADYLKAEKAYGEVLALTPEKEAGRNDLVERLAASVYKQGEQARKDGKAAEAVAHFNRVATVAPQSTVRATAQYDAAAALIGMKDWDGATRTLEDFRQRYPNHPLQADVSNKLAVAYLEKKSWGQAAGEFERMAATSKDPKVARESLWQAAELHEKAGARAAATKAYTLYLKQNPEPLELSLEARYRLARVAKEDGNPQREFALMKEIYDIDRNAGNARTNRTRYLGAMGALAMAEPVYESYKKVALVEPLAKNLKLKKAKMEEVLKAYAVASDYGVAEAVTASTYKTAALYQDFGKSMMSSQRPKKLSKLELEQYNVLLEEQAFPFEEKAMELHELNVRRTAEGVYDQWVKNSFTALKELRPARYGKPERSEGVIDAIR</sequence>
<dbReference type="InterPro" id="IPR011990">
    <property type="entry name" value="TPR-like_helical_dom_sf"/>
</dbReference>
<evidence type="ECO:0000256" key="4">
    <source>
        <dbReference type="PROSITE-ProRule" id="PRU00339"/>
    </source>
</evidence>
<evidence type="ECO:0000256" key="3">
    <source>
        <dbReference type="ARBA" id="ARBA00022803"/>
    </source>
</evidence>
<dbReference type="InterPro" id="IPR051012">
    <property type="entry name" value="CellSynth/LPSAsmb/PSIAsmb"/>
</dbReference>
<keyword evidence="3 4" id="KW-0802">TPR repeat</keyword>
<protein>
    <submittedName>
        <fullName evidence="7">Outer membrane protein assembly factor BamD</fullName>
    </submittedName>
</protein>
<dbReference type="PROSITE" id="PS51257">
    <property type="entry name" value="PROKAR_LIPOPROTEIN"/>
    <property type="match status" value="1"/>
</dbReference>
<reference evidence="7 8" key="1">
    <citation type="submission" date="2018-08" db="EMBL/GenBank/DDBJ databases">
        <authorList>
            <person name="Khan S.A."/>
            <person name="Jeon C.O."/>
            <person name="Chun B.H."/>
            <person name="Jeong S.E."/>
        </authorList>
    </citation>
    <scope>NUCLEOTIDE SEQUENCE [LARGE SCALE GENOMIC DNA]</scope>
    <source>
        <strain evidence="7 8">S-16</strain>
    </source>
</reference>
<feature type="domain" description="Outer membrane lipoprotein BamD-like" evidence="6">
    <location>
        <begin position="588"/>
        <end position="709"/>
    </location>
</feature>
<dbReference type="Pfam" id="PF13174">
    <property type="entry name" value="TPR_6"/>
    <property type="match status" value="1"/>
</dbReference>